<feature type="transmembrane region" description="Helical" evidence="1">
    <location>
        <begin position="30"/>
        <end position="52"/>
    </location>
</feature>
<accession>A0A0R1QU14</accession>
<dbReference type="EMBL" id="AZEZ01000034">
    <property type="protein sequence ID" value="KRL44707.1"/>
    <property type="molecule type" value="Genomic_DNA"/>
</dbReference>
<dbReference type="InterPro" id="IPR006976">
    <property type="entry name" value="VanZ-like"/>
</dbReference>
<evidence type="ECO:0000256" key="1">
    <source>
        <dbReference type="SAM" id="Phobius"/>
    </source>
</evidence>
<keyword evidence="1" id="KW-0472">Membrane</keyword>
<protein>
    <recommendedName>
        <fullName evidence="2">VanZ-like domain-containing protein</fullName>
    </recommendedName>
</protein>
<organism evidence="3 4">
    <name type="scientific">Companilactobacillus mindensis DSM 14500</name>
    <dbReference type="NCBI Taxonomy" id="1423770"/>
    <lineage>
        <taxon>Bacteria</taxon>
        <taxon>Bacillati</taxon>
        <taxon>Bacillota</taxon>
        <taxon>Bacilli</taxon>
        <taxon>Lactobacillales</taxon>
        <taxon>Lactobacillaceae</taxon>
        <taxon>Companilactobacillus</taxon>
    </lineage>
</organism>
<feature type="domain" description="VanZ-like" evidence="2">
    <location>
        <begin position="71"/>
        <end position="199"/>
    </location>
</feature>
<keyword evidence="4" id="KW-1185">Reference proteome</keyword>
<evidence type="ECO:0000313" key="3">
    <source>
        <dbReference type="EMBL" id="KRL44707.1"/>
    </source>
</evidence>
<dbReference type="Proteomes" id="UP000050872">
    <property type="component" value="Unassembled WGS sequence"/>
</dbReference>
<dbReference type="InterPro" id="IPR053150">
    <property type="entry name" value="Teicoplanin_resist-assoc"/>
</dbReference>
<dbReference type="AlphaFoldDB" id="A0A0R1QU14"/>
<keyword evidence="1" id="KW-1133">Transmembrane helix</keyword>
<dbReference type="PANTHER" id="PTHR36834">
    <property type="entry name" value="MEMBRANE PROTEIN-RELATED"/>
    <property type="match status" value="1"/>
</dbReference>
<dbReference type="PATRIC" id="fig|1423770.3.peg.2073"/>
<dbReference type="OrthoDB" id="4822551at2"/>
<gene>
    <name evidence="3" type="ORF">FD29_GL002019</name>
</gene>
<reference evidence="3 4" key="1">
    <citation type="journal article" date="2015" name="Genome Announc.">
        <title>Expanding the biotechnology potential of lactobacilli through comparative genomics of 213 strains and associated genera.</title>
        <authorList>
            <person name="Sun Z."/>
            <person name="Harris H.M."/>
            <person name="McCann A."/>
            <person name="Guo C."/>
            <person name="Argimon S."/>
            <person name="Zhang W."/>
            <person name="Yang X."/>
            <person name="Jeffery I.B."/>
            <person name="Cooney J.C."/>
            <person name="Kagawa T.F."/>
            <person name="Liu W."/>
            <person name="Song Y."/>
            <person name="Salvetti E."/>
            <person name="Wrobel A."/>
            <person name="Rasinkangas P."/>
            <person name="Parkhill J."/>
            <person name="Rea M.C."/>
            <person name="O'Sullivan O."/>
            <person name="Ritari J."/>
            <person name="Douillard F.P."/>
            <person name="Paul Ross R."/>
            <person name="Yang R."/>
            <person name="Briner A.E."/>
            <person name="Felis G.E."/>
            <person name="de Vos W.M."/>
            <person name="Barrangou R."/>
            <person name="Klaenhammer T.R."/>
            <person name="Caufield P.W."/>
            <person name="Cui Y."/>
            <person name="Zhang H."/>
            <person name="O'Toole P.W."/>
        </authorList>
    </citation>
    <scope>NUCLEOTIDE SEQUENCE [LARGE SCALE GENOMIC DNA]</scope>
    <source>
        <strain evidence="3 4">DSM 14500</strain>
    </source>
</reference>
<feature type="transmembrane region" description="Helical" evidence="1">
    <location>
        <begin position="124"/>
        <end position="145"/>
    </location>
</feature>
<name>A0A0R1QU14_9LACO</name>
<feature type="transmembrane region" description="Helical" evidence="1">
    <location>
        <begin position="64"/>
        <end position="84"/>
    </location>
</feature>
<feature type="transmembrane region" description="Helical" evidence="1">
    <location>
        <begin position="152"/>
        <end position="172"/>
    </location>
</feature>
<comment type="caution">
    <text evidence="3">The sequence shown here is derived from an EMBL/GenBank/DDBJ whole genome shotgun (WGS) entry which is preliminary data.</text>
</comment>
<evidence type="ECO:0000259" key="2">
    <source>
        <dbReference type="Pfam" id="PF04892"/>
    </source>
</evidence>
<sequence>MNKMIFLGPLYDYIYKLYAMKINHFPLIRLSFYAVDKAILYTLFFLVLRYIWIRFKKKNAHFGHEFWLTVFVFYVFLLFALTVFRDGYFIWQFQFYFHRPLSQINLVPLIETYKLTKGQSLVDFFYNLYGNIVWFVPMGVFIPALTKRHLGFLRVVLIGALISISIETLQFILNTGVTDIDDVIFNTLGAAVGYLLFFVGKWIKTRIKI</sequence>
<proteinExistence type="predicted"/>
<dbReference type="PANTHER" id="PTHR36834:SF1">
    <property type="entry name" value="INTEGRAL MEMBRANE PROTEIN"/>
    <property type="match status" value="1"/>
</dbReference>
<dbReference type="Pfam" id="PF04892">
    <property type="entry name" value="VanZ"/>
    <property type="match status" value="1"/>
</dbReference>
<dbReference type="STRING" id="1423770.FD29_GL002019"/>
<feature type="transmembrane region" description="Helical" evidence="1">
    <location>
        <begin position="184"/>
        <end position="203"/>
    </location>
</feature>
<keyword evidence="1" id="KW-0812">Transmembrane</keyword>
<evidence type="ECO:0000313" key="4">
    <source>
        <dbReference type="Proteomes" id="UP000050872"/>
    </source>
</evidence>